<evidence type="ECO:0000313" key="1">
    <source>
        <dbReference type="EMBL" id="MQR27338.1"/>
    </source>
</evidence>
<dbReference type="Proteomes" id="UP000469952">
    <property type="component" value="Unassembled WGS sequence"/>
</dbReference>
<proteinExistence type="predicted"/>
<dbReference type="AlphaFoldDB" id="A0A843Z3L3"/>
<dbReference type="SUPFAM" id="SSF47413">
    <property type="entry name" value="lambda repressor-like DNA-binding domains"/>
    <property type="match status" value="1"/>
</dbReference>
<sequence length="81" mass="9360">MAERIRKPYSELKGWLATNSISQKELAKSLDTTSNYINKKINGTGSDFKLSEVRKMSRDFGIPYQLFFTIEVPLKEREKSV</sequence>
<name>A0A843Z3L3_LEUME</name>
<dbReference type="InterPro" id="IPR010982">
    <property type="entry name" value="Lambda_DNA-bd_dom_sf"/>
</dbReference>
<organism evidence="1 2">
    <name type="scientific">Leuconostoc mesenteroides</name>
    <dbReference type="NCBI Taxonomy" id="1245"/>
    <lineage>
        <taxon>Bacteria</taxon>
        <taxon>Bacillati</taxon>
        <taxon>Bacillota</taxon>
        <taxon>Bacilli</taxon>
        <taxon>Lactobacillales</taxon>
        <taxon>Lactobacillaceae</taxon>
        <taxon>Leuconostoc</taxon>
    </lineage>
</organism>
<reference evidence="1 2" key="1">
    <citation type="submission" date="2019-10" db="EMBL/GenBank/DDBJ databases">
        <title>WGS of Leuconostoc mesenteroides.</title>
        <authorList>
            <person name="Melo Bolivar J."/>
            <person name="Marino-Ramirez L."/>
            <person name="Villamil Diaz L.M."/>
        </authorList>
    </citation>
    <scope>NUCLEOTIDE SEQUENCE [LARGE SCALE GENOMIC DNA]</scope>
    <source>
        <strain evidence="1 2">M11</strain>
    </source>
</reference>
<protein>
    <submittedName>
        <fullName evidence="1">XRE family transcriptional regulator</fullName>
    </submittedName>
</protein>
<gene>
    <name evidence="1" type="ORF">GFV13_08700</name>
</gene>
<accession>A0A843Z3L3</accession>
<comment type="caution">
    <text evidence="1">The sequence shown here is derived from an EMBL/GenBank/DDBJ whole genome shotgun (WGS) entry which is preliminary data.</text>
</comment>
<evidence type="ECO:0000313" key="2">
    <source>
        <dbReference type="Proteomes" id="UP000469952"/>
    </source>
</evidence>
<dbReference type="RefSeq" id="WP_153245488.1">
    <property type="nucleotide sequence ID" value="NZ_WIPA01000014.1"/>
</dbReference>
<dbReference type="GO" id="GO:0003677">
    <property type="term" value="F:DNA binding"/>
    <property type="evidence" value="ECO:0007669"/>
    <property type="project" value="InterPro"/>
</dbReference>
<dbReference type="EMBL" id="WIPA01000014">
    <property type="protein sequence ID" value="MQR27338.1"/>
    <property type="molecule type" value="Genomic_DNA"/>
</dbReference>